<dbReference type="GO" id="GO:0005829">
    <property type="term" value="C:cytosol"/>
    <property type="evidence" value="ECO:0007669"/>
    <property type="project" value="TreeGrafter"/>
</dbReference>
<dbReference type="SUPFAM" id="SSF52218">
    <property type="entry name" value="Flavoproteins"/>
    <property type="match status" value="1"/>
</dbReference>
<dbReference type="GO" id="GO:0010181">
    <property type="term" value="F:FMN binding"/>
    <property type="evidence" value="ECO:0007669"/>
    <property type="project" value="TreeGrafter"/>
</dbReference>
<dbReference type="Pfam" id="PF03358">
    <property type="entry name" value="FMN_red"/>
    <property type="match status" value="1"/>
</dbReference>
<keyword evidence="3" id="KW-1185">Reference proteome</keyword>
<dbReference type="AlphaFoldDB" id="A0A2U1D6K9"/>
<gene>
    <name evidence="2" type="ORF">C7384_10848</name>
</gene>
<sequence length="184" mass="20747">MKKIALIIGSNRSQRVALSIGQWALNQLQSEAFTVDMIDLADINLPWLDEPEIPAKGNYQLESTQKWSELVASYDGFIMLYPQYNWGYPAVLKNALDSLYAEWHNKPVSLISYGSHGGFQGMQAMRWVLAGLKMKQLATQVGLIMTDDMVNEAGQFIDIEAALASQAFNLDLLRQNFEQELKTK</sequence>
<accession>A0A2U1D6K9</accession>
<dbReference type="Proteomes" id="UP000245433">
    <property type="component" value="Unassembled WGS sequence"/>
</dbReference>
<dbReference type="GO" id="GO:0016491">
    <property type="term" value="F:oxidoreductase activity"/>
    <property type="evidence" value="ECO:0007669"/>
    <property type="project" value="InterPro"/>
</dbReference>
<name>A0A2U1D6K9_9LACO</name>
<dbReference type="PANTHER" id="PTHR30543">
    <property type="entry name" value="CHROMATE REDUCTASE"/>
    <property type="match status" value="1"/>
</dbReference>
<organism evidence="2 3">
    <name type="scientific">Convivina intestini</name>
    <dbReference type="NCBI Taxonomy" id="1505726"/>
    <lineage>
        <taxon>Bacteria</taxon>
        <taxon>Bacillati</taxon>
        <taxon>Bacillota</taxon>
        <taxon>Bacilli</taxon>
        <taxon>Lactobacillales</taxon>
        <taxon>Lactobacillaceae</taxon>
        <taxon>Convivina</taxon>
    </lineage>
</organism>
<evidence type="ECO:0000313" key="2">
    <source>
        <dbReference type="EMBL" id="PVY83172.1"/>
    </source>
</evidence>
<evidence type="ECO:0000313" key="3">
    <source>
        <dbReference type="Proteomes" id="UP000245433"/>
    </source>
</evidence>
<dbReference type="RefSeq" id="WP_089939250.1">
    <property type="nucleotide sequence ID" value="NZ_CAKOEX010000008.1"/>
</dbReference>
<dbReference type="PANTHER" id="PTHR30543:SF21">
    <property type="entry name" value="NAD(P)H-DEPENDENT FMN REDUCTASE LOT6"/>
    <property type="match status" value="1"/>
</dbReference>
<dbReference type="EMBL" id="QEKT01000008">
    <property type="protein sequence ID" value="PVY83172.1"/>
    <property type="molecule type" value="Genomic_DNA"/>
</dbReference>
<dbReference type="Gene3D" id="3.40.50.360">
    <property type="match status" value="1"/>
</dbReference>
<reference evidence="2 3" key="1">
    <citation type="submission" date="2018-04" db="EMBL/GenBank/DDBJ databases">
        <title>Genomic Encyclopedia of Type Strains, Phase IV (KMG-IV): sequencing the most valuable type-strain genomes for metagenomic binning, comparative biology and taxonomic classification.</title>
        <authorList>
            <person name="Goeker M."/>
        </authorList>
    </citation>
    <scope>NUCLEOTIDE SEQUENCE [LARGE SCALE GENOMIC DNA]</scope>
    <source>
        <strain evidence="2 3">DSM 28795</strain>
    </source>
</reference>
<dbReference type="InterPro" id="IPR029039">
    <property type="entry name" value="Flavoprotein-like_sf"/>
</dbReference>
<protein>
    <submittedName>
        <fullName evidence="2">NAD(P)H-dependent FMN reductase</fullName>
    </submittedName>
</protein>
<feature type="domain" description="NADPH-dependent FMN reductase-like" evidence="1">
    <location>
        <begin position="3"/>
        <end position="141"/>
    </location>
</feature>
<proteinExistence type="predicted"/>
<evidence type="ECO:0000259" key="1">
    <source>
        <dbReference type="Pfam" id="PF03358"/>
    </source>
</evidence>
<dbReference type="InterPro" id="IPR005025">
    <property type="entry name" value="FMN_Rdtase-like_dom"/>
</dbReference>
<dbReference type="OrthoDB" id="9812295at2"/>
<dbReference type="InterPro" id="IPR050712">
    <property type="entry name" value="NAD(P)H-dep_reductase"/>
</dbReference>
<comment type="caution">
    <text evidence="2">The sequence shown here is derived from an EMBL/GenBank/DDBJ whole genome shotgun (WGS) entry which is preliminary data.</text>
</comment>